<keyword evidence="2" id="KW-1185">Reference proteome</keyword>
<protein>
    <submittedName>
        <fullName evidence="1">Uncharacterized protein</fullName>
    </submittedName>
</protein>
<evidence type="ECO:0000313" key="1">
    <source>
        <dbReference type="EMBL" id="EDR97327.1"/>
    </source>
</evidence>
<evidence type="ECO:0000313" key="2">
    <source>
        <dbReference type="Proteomes" id="UP000004935"/>
    </source>
</evidence>
<dbReference type="AlphaFoldDB" id="B0MED9"/>
<name>B0MED9_ANACD</name>
<reference evidence="1" key="1">
    <citation type="submission" date="2007-11" db="EMBL/GenBank/DDBJ databases">
        <authorList>
            <person name="Fulton L."/>
            <person name="Clifton S."/>
            <person name="Fulton B."/>
            <person name="Xu J."/>
            <person name="Minx P."/>
            <person name="Pepin K.H."/>
            <person name="Johnson M."/>
            <person name="Thiruvilangam P."/>
            <person name="Bhonagiri V."/>
            <person name="Nash W.E."/>
            <person name="Mardis E.R."/>
            <person name="Wilson R.K."/>
        </authorList>
    </citation>
    <scope>NUCLEOTIDE SEQUENCE [LARGE SCALE GENOMIC DNA]</scope>
    <source>
        <strain evidence="1">DSM 14662</strain>
    </source>
</reference>
<comment type="caution">
    <text evidence="1">The sequence shown here is derived from an EMBL/GenBank/DDBJ whole genome shotgun (WGS) entry which is preliminary data.</text>
</comment>
<proteinExistence type="predicted"/>
<dbReference type="Proteomes" id="UP000004935">
    <property type="component" value="Unassembled WGS sequence"/>
</dbReference>
<gene>
    <name evidence="1" type="ORF">ANACAC_01934</name>
</gene>
<dbReference type="HOGENOM" id="CLU_2257835_0_0_9"/>
<reference evidence="1" key="2">
    <citation type="submission" date="2013-11" db="EMBL/GenBank/DDBJ databases">
        <title>Draft genome sequence of Anaerostipes caccae (DSM 14662).</title>
        <authorList>
            <person name="Sudarsanam P."/>
            <person name="Ley R."/>
            <person name="Guruge J."/>
            <person name="Turnbaugh P.J."/>
            <person name="Mahowald M."/>
            <person name="Liep D."/>
            <person name="Gordon J."/>
        </authorList>
    </citation>
    <scope>NUCLEOTIDE SEQUENCE</scope>
    <source>
        <strain evidence="1">DSM 14662</strain>
    </source>
</reference>
<accession>B0MED9</accession>
<sequence length="103" mass="12408">MDLLIIKERAFILRYMKRTAAARCFLPAEDFIAYIAAADLWKDLLKLPVEMHDPVMIVNDINTRFRSKIIRIHMYIPVRRIYYIVLYYYSIFCVNQSITREEI</sequence>
<organism evidence="1 2">
    <name type="scientific">Anaerostipes caccae (strain DSM 14662 / CCUG 47493 / JCM 13470 / NCIMB 13811 / L1-92)</name>
    <dbReference type="NCBI Taxonomy" id="411490"/>
    <lineage>
        <taxon>Bacteria</taxon>
        <taxon>Bacillati</taxon>
        <taxon>Bacillota</taxon>
        <taxon>Clostridia</taxon>
        <taxon>Lachnospirales</taxon>
        <taxon>Lachnospiraceae</taxon>
        <taxon>Anaerostipes</taxon>
    </lineage>
</organism>
<dbReference type="EMBL" id="ABAX03000013">
    <property type="protein sequence ID" value="EDR97327.1"/>
    <property type="molecule type" value="Genomic_DNA"/>
</dbReference>